<dbReference type="InterPro" id="IPR050909">
    <property type="entry name" value="Bact_Autotransporter_VF"/>
</dbReference>
<feature type="domain" description="Autochaperone" evidence="3">
    <location>
        <begin position="558"/>
        <end position="664"/>
    </location>
</feature>
<dbReference type="InterPro" id="IPR012332">
    <property type="entry name" value="Autotransporter_pectin_lyase_C"/>
</dbReference>
<keyword evidence="1" id="KW-0812">Transmembrane</keyword>
<dbReference type="Proteomes" id="UP000562492">
    <property type="component" value="Unassembled WGS sequence"/>
</dbReference>
<name>A0ABR6RKQ9_9BURK</name>
<feature type="transmembrane region" description="Helical" evidence="1">
    <location>
        <begin position="803"/>
        <end position="823"/>
    </location>
</feature>
<dbReference type="InterPro" id="IPR011050">
    <property type="entry name" value="Pectin_lyase_fold/virulence"/>
</dbReference>
<evidence type="ECO:0000256" key="2">
    <source>
        <dbReference type="SAM" id="SignalP"/>
    </source>
</evidence>
<gene>
    <name evidence="4" type="ORF">HNP33_003878</name>
</gene>
<comment type="caution">
    <text evidence="4">The sequence shown here is derived from an EMBL/GenBank/DDBJ whole genome shotgun (WGS) entry which is preliminary data.</text>
</comment>
<dbReference type="NCBIfam" id="TIGR01414">
    <property type="entry name" value="autotrans_barl"/>
    <property type="match status" value="1"/>
</dbReference>
<dbReference type="PANTHER" id="PTHR12338">
    <property type="entry name" value="AUTOTRANSPORTER"/>
    <property type="match status" value="1"/>
</dbReference>
<dbReference type="EMBL" id="JACHKZ010000038">
    <property type="protein sequence ID" value="MBB6579762.1"/>
    <property type="molecule type" value="Genomic_DNA"/>
</dbReference>
<dbReference type="CDD" id="cd01344">
    <property type="entry name" value="PL2_Passenger_AT"/>
    <property type="match status" value="1"/>
</dbReference>
<dbReference type="Gene3D" id="2.160.20.20">
    <property type="match status" value="1"/>
</dbReference>
<evidence type="ECO:0000313" key="4">
    <source>
        <dbReference type="EMBL" id="MBB6579762.1"/>
    </source>
</evidence>
<evidence type="ECO:0000256" key="1">
    <source>
        <dbReference type="SAM" id="Phobius"/>
    </source>
</evidence>
<evidence type="ECO:0000313" key="5">
    <source>
        <dbReference type="Proteomes" id="UP000562492"/>
    </source>
</evidence>
<dbReference type="PROSITE" id="PS51257">
    <property type="entry name" value="PROKAR_LIPOPROTEIN"/>
    <property type="match status" value="1"/>
</dbReference>
<protein>
    <recommendedName>
        <fullName evidence="3">Autochaperone domain-containing protein</fullName>
    </recommendedName>
</protein>
<feature type="chain" id="PRO_5047290895" description="Autochaperone domain-containing protein" evidence="2">
    <location>
        <begin position="31"/>
        <end position="833"/>
    </location>
</feature>
<organism evidence="4 5">
    <name type="scientific">Comamonas odontotermitis</name>
    <dbReference type="NCBI Taxonomy" id="379895"/>
    <lineage>
        <taxon>Bacteria</taxon>
        <taxon>Pseudomonadati</taxon>
        <taxon>Pseudomonadota</taxon>
        <taxon>Betaproteobacteria</taxon>
        <taxon>Burkholderiales</taxon>
        <taxon>Comamonadaceae</taxon>
        <taxon>Comamonas</taxon>
    </lineage>
</organism>
<keyword evidence="1" id="KW-1133">Transmembrane helix</keyword>
<proteinExistence type="predicted"/>
<sequence length="833" mass="83721">MYSRVPSNLKLKAVIAAAYGAFALPLTSWAACSPPSPMGAANGSVLCSGTTAGQYLINATNVQFTNDSAGDMTLSGTSIGLIYARENTANGVSVINQGKMTWSGALYQTPAGGGRALANIGYLNANNFSSASFTNASGASLTMTTASPALANSGLDTVAVAASAANSQATVTNNGSISLTNTATGPSVSNNAIEVLAQNFTVTNSGPVDVVSSASAFTSGLQPRMWSAATGGSGTTTNSGPINITNTHATRTTGSVGIYQQASINSLVDNSGSITITNSSPLATSPVGGIGNAGYANSSGFVRINNTGSVVVDSPSNYVYAAQSGTSSNANPMTIDNSGLLEIKSSAAIPDAAFRAAVMVLPRIAGLTALQTINNTASGIIRADAQSYAVVVYQDTPVHLNNAGTITGKVFMGTGADELIHTGGTITGDINLGNGNDTMRASGGALVGITAMDEGDDALTLAAGVDITQAPQFDGGTGTDTLTLDGLAMRGFTGGSNNLANGSNLTLWETIHLANAATLQLSGDLFESSAAAQINIDSAATLRASDAPGTFHVYGSVANDGTITLADTSPAADDRITFTGNFNGTGSNVVALDTVLGDSNSASDVLEVNGNTSGVSTLRIVNANGLGAATTGNGILVVKVDGASNGVFTLEGGSITAGHFSYTLHQVGNNWYLQSRLLPPTVSVACSPVELFDSANQVSTCTLTLTHPAPPQGLSVNLNLPASNPRYSTTCTQPIVVPADSLSATCTIVATPNTVANDGDVIAELSVAPATASTYDIAGSPAQVLVKDDDKPSVASPAPVPTMGGHGLLLLSLGLGGAGIFFTRLQRRHPKVH</sequence>
<keyword evidence="5" id="KW-1185">Reference proteome</keyword>
<feature type="signal peptide" evidence="2">
    <location>
        <begin position="1"/>
        <end position="30"/>
    </location>
</feature>
<dbReference type="InterPro" id="IPR043990">
    <property type="entry name" value="AC_1"/>
</dbReference>
<reference evidence="4 5" key="1">
    <citation type="submission" date="2020-08" db="EMBL/GenBank/DDBJ databases">
        <title>Functional genomics of gut bacteria from endangered species of beetles.</title>
        <authorList>
            <person name="Carlos-Shanley C."/>
        </authorList>
    </citation>
    <scope>NUCLEOTIDE SEQUENCE [LARGE SCALE GENOMIC DNA]</scope>
    <source>
        <strain evidence="4 5">S00124</strain>
    </source>
</reference>
<dbReference type="SUPFAM" id="SSF51126">
    <property type="entry name" value="Pectin lyase-like"/>
    <property type="match status" value="1"/>
</dbReference>
<keyword evidence="1" id="KW-0472">Membrane</keyword>
<dbReference type="Pfam" id="PF18883">
    <property type="entry name" value="AC_1"/>
    <property type="match status" value="1"/>
</dbReference>
<dbReference type="InterPro" id="IPR006315">
    <property type="entry name" value="OM_autotransptr_brl_dom"/>
</dbReference>
<keyword evidence="2" id="KW-0732">Signal</keyword>
<evidence type="ECO:0000259" key="3">
    <source>
        <dbReference type="Pfam" id="PF18883"/>
    </source>
</evidence>
<dbReference type="PANTHER" id="PTHR12338:SF5">
    <property type="entry name" value="ANTIGEN 43-RELATED"/>
    <property type="match status" value="1"/>
</dbReference>
<accession>A0ABR6RKQ9</accession>